<dbReference type="AlphaFoldDB" id="A0A109UXI1"/>
<keyword evidence="3" id="KW-1185">Reference proteome</keyword>
<feature type="compositionally biased region" description="Polar residues" evidence="1">
    <location>
        <begin position="18"/>
        <end position="38"/>
    </location>
</feature>
<name>A0A109UXI1_9SACH</name>
<evidence type="ECO:0000313" key="2">
    <source>
        <dbReference type="EMBL" id="AMD19137.1"/>
    </source>
</evidence>
<organism evidence="2 3">
    <name type="scientific">Eremothecium sinecaudum</name>
    <dbReference type="NCBI Taxonomy" id="45286"/>
    <lineage>
        <taxon>Eukaryota</taxon>
        <taxon>Fungi</taxon>
        <taxon>Dikarya</taxon>
        <taxon>Ascomycota</taxon>
        <taxon>Saccharomycotina</taxon>
        <taxon>Saccharomycetes</taxon>
        <taxon>Saccharomycetales</taxon>
        <taxon>Saccharomycetaceae</taxon>
        <taxon>Eremothecium</taxon>
    </lineage>
</organism>
<dbReference type="PANTHER" id="PTHR19321:SF41">
    <property type="entry name" value="FASCETTO-RELATED"/>
    <property type="match status" value="1"/>
</dbReference>
<dbReference type="Pfam" id="PF03999">
    <property type="entry name" value="MAP65_ASE1"/>
    <property type="match status" value="1"/>
</dbReference>
<reference evidence="2 3" key="1">
    <citation type="submission" date="2016-01" db="EMBL/GenBank/DDBJ databases">
        <title>Genome sequence of the yeast Holleya sinecauda.</title>
        <authorList>
            <person name="Dietrich F.S."/>
        </authorList>
    </citation>
    <scope>NUCLEOTIDE SEQUENCE [LARGE SCALE GENOMIC DNA]</scope>
    <source>
        <strain evidence="2 3">ATCC 58844</strain>
    </source>
</reference>
<gene>
    <name evidence="2" type="ORF">AW171_hschr2950</name>
</gene>
<proteinExistence type="predicted"/>
<dbReference type="PANTHER" id="PTHR19321">
    <property type="entry name" value="PROTEIN REGULATOR OF CYTOKINESIS 1 PRC1-RELATED"/>
    <property type="match status" value="1"/>
</dbReference>
<evidence type="ECO:0000256" key="1">
    <source>
        <dbReference type="SAM" id="MobiDB-lite"/>
    </source>
</evidence>
<dbReference type="InterPro" id="IPR007145">
    <property type="entry name" value="MAP65_Ase1_PRC1"/>
</dbReference>
<protein>
    <submittedName>
        <fullName evidence="2">HBR236Wp</fullName>
    </submittedName>
</protein>
<feature type="compositionally biased region" description="Low complexity" evidence="1">
    <location>
        <begin position="39"/>
        <end position="53"/>
    </location>
</feature>
<dbReference type="STRING" id="45286.A0A109UXI1"/>
<dbReference type="GO" id="GO:1990023">
    <property type="term" value="C:mitotic spindle midzone"/>
    <property type="evidence" value="ECO:0007669"/>
    <property type="project" value="TreeGrafter"/>
</dbReference>
<accession>A0A109UXI1</accession>
<dbReference type="Proteomes" id="UP000243052">
    <property type="component" value="Chromosome ii"/>
</dbReference>
<evidence type="ECO:0000313" key="3">
    <source>
        <dbReference type="Proteomes" id="UP000243052"/>
    </source>
</evidence>
<dbReference type="EMBL" id="CP014242">
    <property type="protein sequence ID" value="AMD19137.1"/>
    <property type="molecule type" value="Genomic_DNA"/>
</dbReference>
<dbReference type="GO" id="GO:0051256">
    <property type="term" value="P:mitotic spindle midzone assembly"/>
    <property type="evidence" value="ECO:0007669"/>
    <property type="project" value="TreeGrafter"/>
</dbReference>
<sequence>MKQLININDWQGVNVNSSASSPKLLKSTQTSSIEMNSQNSYRSPPSAPNSNNANTSVAEFLRLTPVNLNKLSSPTREGSSEAMEFNQIHLPVPPDKFQADSCAYRENFKLISKQLEKLLNDLNIVYKEIGYSNAEITSREKRIFNRLSTSISSFFYQADEEKTKLIEENESCQEVLRRILQILKDPRGSDTIPDLYTRNSLLGLESQSPNKKPISLLNRKRILSNAKQFVIKTYAPKLLSFLESSVKLRKLIDVMPDFQPETNQKLVSIIPPAATCNSFKSFLSSHINDIEESYKFIMVNKNILLQSMNFADVSDKMVTNINEMMKSYQQEYSVRTTQMTATCQELLKLIKNLGVDIMDLDDLVREIINDYTQRRMHSTRELSLQMMSMLEKVVADYHIITNKRQEEKHKVVIRCENLWDKLKISPCYIEKFKSDHCTLSFKDINAFERELDRLETMKKKLIKHLLDEAWERIVELWDLMHFTPTARAEFTTLYENMKASSTSLADDENVLETCEQQIKLLEKKYGIVKPMLELVDKFKKLHESRLHLEDSSKDSSRLLSRNSHKILLQEEKIRKKIARHFPTVIQELRTKLLEYSNEFNEDFTIDNTRYLDIVNNEQEQLIAKYPRMRFSDNSQKAMYRSKSSSLSCVAKKDLPRTSSNPCTSKVIAVTPLRHIPHRNEHRPKAADNAHLTAEKPPIADSFIRALKNTNNLSPPKRRDRIYAKNYLMGSSPTKIPTLSASSRSAILKLPRVRKIQPLQTFSQLATMSSNRLNKQSSIPMLAKNLTHDLLCEAGKENSFGLESPAIITKSSRNQLPSSPMKEKEQTTYTSIPEEHFKITASTRDGKADHPNADESSIMEDGNFIEWKRSQLAKLSESPIKSPAEVTTPVNWENNLADFLKVDKGNQIN</sequence>
<feature type="region of interest" description="Disordered" evidence="1">
    <location>
        <begin position="18"/>
        <end position="53"/>
    </location>
</feature>
<dbReference type="RefSeq" id="XP_017986133.1">
    <property type="nucleotide sequence ID" value="XM_018130644.1"/>
</dbReference>
<dbReference type="Gene3D" id="1.20.58.1520">
    <property type="match status" value="1"/>
</dbReference>
<dbReference type="GO" id="GO:0005737">
    <property type="term" value="C:cytoplasm"/>
    <property type="evidence" value="ECO:0007669"/>
    <property type="project" value="TreeGrafter"/>
</dbReference>
<dbReference type="GO" id="GO:0008017">
    <property type="term" value="F:microtubule binding"/>
    <property type="evidence" value="ECO:0007669"/>
    <property type="project" value="InterPro"/>
</dbReference>
<dbReference type="GeneID" id="28722606"/>
<dbReference type="OrthoDB" id="642895at2759"/>